<dbReference type="PROSITE" id="PS51257">
    <property type="entry name" value="PROKAR_LIPOPROTEIN"/>
    <property type="match status" value="1"/>
</dbReference>
<dbReference type="Pfam" id="PF02687">
    <property type="entry name" value="FtsX"/>
    <property type="match status" value="1"/>
</dbReference>
<keyword evidence="4 6" id="KW-1133">Transmembrane helix</keyword>
<accession>A0A1T5EC07</accession>
<evidence type="ECO:0000256" key="4">
    <source>
        <dbReference type="ARBA" id="ARBA00022989"/>
    </source>
</evidence>
<dbReference type="GO" id="GO:0022857">
    <property type="term" value="F:transmembrane transporter activity"/>
    <property type="evidence" value="ECO:0007669"/>
    <property type="project" value="TreeGrafter"/>
</dbReference>
<dbReference type="RefSeq" id="WP_139378736.1">
    <property type="nucleotide sequence ID" value="NZ_FUYS01000009.1"/>
</dbReference>
<dbReference type="Proteomes" id="UP000190541">
    <property type="component" value="Unassembled WGS sequence"/>
</dbReference>
<keyword evidence="5 6" id="KW-0472">Membrane</keyword>
<gene>
    <name evidence="9" type="ORF">SAMN05660226_03245</name>
</gene>
<comment type="subcellular location">
    <subcellularLocation>
        <location evidence="1">Cell membrane</location>
        <topology evidence="1">Multi-pass membrane protein</topology>
    </subcellularLocation>
</comment>
<evidence type="ECO:0000256" key="5">
    <source>
        <dbReference type="ARBA" id="ARBA00023136"/>
    </source>
</evidence>
<dbReference type="OrthoDB" id="1451596at2"/>
<evidence type="ECO:0000256" key="3">
    <source>
        <dbReference type="ARBA" id="ARBA00022692"/>
    </source>
</evidence>
<dbReference type="AlphaFoldDB" id="A0A1T5EC07"/>
<evidence type="ECO:0000259" key="8">
    <source>
        <dbReference type="Pfam" id="PF12704"/>
    </source>
</evidence>
<keyword evidence="3 6" id="KW-0812">Transmembrane</keyword>
<evidence type="ECO:0000313" key="9">
    <source>
        <dbReference type="EMBL" id="SKB81478.1"/>
    </source>
</evidence>
<feature type="domain" description="MacB-like periplasmic core" evidence="8">
    <location>
        <begin position="19"/>
        <end position="243"/>
    </location>
</feature>
<keyword evidence="10" id="KW-1185">Reference proteome</keyword>
<feature type="domain" description="ABC3 transporter permease C-terminal" evidence="7">
    <location>
        <begin position="291"/>
        <end position="405"/>
    </location>
</feature>
<dbReference type="PANTHER" id="PTHR30572:SF18">
    <property type="entry name" value="ABC-TYPE MACROLIDE FAMILY EXPORT SYSTEM PERMEASE COMPONENT 2"/>
    <property type="match status" value="1"/>
</dbReference>
<name>A0A1T5EC07_9SPHI</name>
<keyword evidence="2" id="KW-1003">Cell membrane</keyword>
<sequence>MQHGIKIAFRYLKKGKLYTFIHIFGITVGLTACLLIGTVVIDEWSYDKQWSRSADTYRLLSIREGGGAYHRKGGTVYGGLGPSLKKNFPEVEDYSEIYPMPIHLKINKTDDLPLKATVLHADTAVYKLLDIRLIDHADLSPAGDINKIIISESFSNTHFGTADPLGRRIYDVPKYEERANEYIIAGVMRDLPANTHLRADMLMPIPRKTAELTPDGNGPGSMYVRQYILLRKGVDPAQFEQKVNGWYRRFTEVDSKLTFGLQPMEDIYLRTDFPAYQPVIGNAQHSYIFAAVAILLLCIACINYVNLSTARANSRLKETGVQKILGASRKDIMLQSLSESAIIFCVAAMLALLSYQLALPALENFVGHPLTFSFLGHWTYFAGAIATLALVCLFSGWYPAWLVSGQHMASSMQRILSGGKRNGWLRKSLIVLQFTISVTIMVSMLVVLKQVNFLKTKMSGLIPMVFSASTMFPGTINRTPCATSY</sequence>
<dbReference type="GO" id="GO:0005886">
    <property type="term" value="C:plasma membrane"/>
    <property type="evidence" value="ECO:0007669"/>
    <property type="project" value="UniProtKB-SubCell"/>
</dbReference>
<proteinExistence type="predicted"/>
<evidence type="ECO:0000256" key="1">
    <source>
        <dbReference type="ARBA" id="ARBA00004651"/>
    </source>
</evidence>
<reference evidence="9 10" key="1">
    <citation type="submission" date="2017-02" db="EMBL/GenBank/DDBJ databases">
        <authorList>
            <person name="Peterson S.W."/>
        </authorList>
    </citation>
    <scope>NUCLEOTIDE SEQUENCE [LARGE SCALE GENOMIC DNA]</scope>
    <source>
        <strain evidence="9 10">DSM 22899</strain>
    </source>
</reference>
<dbReference type="STRING" id="623280.SAMN05660226_03245"/>
<evidence type="ECO:0000259" key="7">
    <source>
        <dbReference type="Pfam" id="PF02687"/>
    </source>
</evidence>
<evidence type="ECO:0000256" key="6">
    <source>
        <dbReference type="SAM" id="Phobius"/>
    </source>
</evidence>
<evidence type="ECO:0000256" key="2">
    <source>
        <dbReference type="ARBA" id="ARBA00022475"/>
    </source>
</evidence>
<feature type="transmembrane region" description="Helical" evidence="6">
    <location>
        <begin position="20"/>
        <end position="41"/>
    </location>
</feature>
<organism evidence="9 10">
    <name type="scientific">Parapedobacter luteus</name>
    <dbReference type="NCBI Taxonomy" id="623280"/>
    <lineage>
        <taxon>Bacteria</taxon>
        <taxon>Pseudomonadati</taxon>
        <taxon>Bacteroidota</taxon>
        <taxon>Sphingobacteriia</taxon>
        <taxon>Sphingobacteriales</taxon>
        <taxon>Sphingobacteriaceae</taxon>
        <taxon>Parapedobacter</taxon>
    </lineage>
</organism>
<dbReference type="InterPro" id="IPR050250">
    <property type="entry name" value="Macrolide_Exporter_MacB"/>
</dbReference>
<dbReference type="InterPro" id="IPR025857">
    <property type="entry name" value="MacB_PCD"/>
</dbReference>
<feature type="transmembrane region" description="Helical" evidence="6">
    <location>
        <begin position="378"/>
        <end position="403"/>
    </location>
</feature>
<dbReference type="EMBL" id="FUYS01000009">
    <property type="protein sequence ID" value="SKB81478.1"/>
    <property type="molecule type" value="Genomic_DNA"/>
</dbReference>
<feature type="transmembrane region" description="Helical" evidence="6">
    <location>
        <begin position="424"/>
        <end position="448"/>
    </location>
</feature>
<dbReference type="PANTHER" id="PTHR30572">
    <property type="entry name" value="MEMBRANE COMPONENT OF TRANSPORTER-RELATED"/>
    <property type="match status" value="1"/>
</dbReference>
<dbReference type="Pfam" id="PF12704">
    <property type="entry name" value="MacB_PCD"/>
    <property type="match status" value="1"/>
</dbReference>
<feature type="transmembrane region" description="Helical" evidence="6">
    <location>
        <begin position="287"/>
        <end position="307"/>
    </location>
</feature>
<feature type="transmembrane region" description="Helical" evidence="6">
    <location>
        <begin position="337"/>
        <end position="358"/>
    </location>
</feature>
<evidence type="ECO:0000313" key="10">
    <source>
        <dbReference type="Proteomes" id="UP000190541"/>
    </source>
</evidence>
<protein>
    <submittedName>
        <fullName evidence="9">MacB-like core domain-containing protein</fullName>
    </submittedName>
</protein>
<dbReference type="InterPro" id="IPR003838">
    <property type="entry name" value="ABC3_permease_C"/>
</dbReference>